<name>A0A087GHJ2_ARAAL</name>
<gene>
    <name evidence="3" type="ordered locus">AALP_Aa7g121600</name>
</gene>
<organism evidence="3 4">
    <name type="scientific">Arabis alpina</name>
    <name type="common">Alpine rock-cress</name>
    <dbReference type="NCBI Taxonomy" id="50452"/>
    <lineage>
        <taxon>Eukaryota</taxon>
        <taxon>Viridiplantae</taxon>
        <taxon>Streptophyta</taxon>
        <taxon>Embryophyta</taxon>
        <taxon>Tracheophyta</taxon>
        <taxon>Spermatophyta</taxon>
        <taxon>Magnoliopsida</taxon>
        <taxon>eudicotyledons</taxon>
        <taxon>Gunneridae</taxon>
        <taxon>Pentapetalae</taxon>
        <taxon>rosids</taxon>
        <taxon>malvids</taxon>
        <taxon>Brassicales</taxon>
        <taxon>Brassicaceae</taxon>
        <taxon>Arabideae</taxon>
        <taxon>Arabis</taxon>
    </lineage>
</organism>
<protein>
    <submittedName>
        <fullName evidence="3">Uncharacterized protein</fullName>
    </submittedName>
</protein>
<sequence length="605" mass="67498">MTRVLDSNLNDAMNVQSPTLVDERVVDTHVSLEVKVEENNDEINERFDLALFLQKQESSTHGRRRVRKFRPPKLPGSTLSTKKLLSLLRQKTNILDEMELALPEPHERADDHPEGYFTLYESFLEASLLWFPIPYLILELLANDRSSTEGSKELEDGLGVARRPRLLPSRLLHLPLSRVPLLLPRRPPLLLTSKELRLPSVTGTDPVTPLPVPLPSDDDAKRAAKAKGHEGDDRKRSSDRDDVTVVDRESKRARTRSASPPRHVSRSVFQDKASASSLFSTLVLNDDVVAPIDTKPSGEMMRQGLKFLALVNKVGHELEAEIEDLKKQVEDEKRRTENSRNAVDELRVERDTAWAQIDRNNQELTDKAKEIVKLKVEARKSAKRDGELSKVVDRLRRADEQIQSLQRKFARAKDKFDELQGDPRNNMVYQVQRVANLDFFSLLLGLVDGHEPPKLEDELTFLTADVAEHAGDEELFEQLMRSLHGLLHVLDPKTYAASVGVADHSGSHLGGAGSRKATVVSVDGKFSLIGGFGAEVTKSRIEDVAEGAGTVGVREEKRTDEDSQGTRIDALTEDPRLDDVFGEAEAEGAPVAQVARLGVDEDTVP</sequence>
<evidence type="ECO:0000313" key="4">
    <source>
        <dbReference type="Proteomes" id="UP000029120"/>
    </source>
</evidence>
<dbReference type="EMBL" id="CM002875">
    <property type="protein sequence ID" value="KFK29344.1"/>
    <property type="molecule type" value="Genomic_DNA"/>
</dbReference>
<feature type="coiled-coil region" evidence="1">
    <location>
        <begin position="308"/>
        <end position="422"/>
    </location>
</feature>
<dbReference type="Proteomes" id="UP000029120">
    <property type="component" value="Chromosome 7"/>
</dbReference>
<dbReference type="Gene3D" id="1.10.287.1490">
    <property type="match status" value="1"/>
</dbReference>
<accession>A0A087GHJ2</accession>
<evidence type="ECO:0000256" key="2">
    <source>
        <dbReference type="SAM" id="MobiDB-lite"/>
    </source>
</evidence>
<evidence type="ECO:0000313" key="3">
    <source>
        <dbReference type="EMBL" id="KFK29344.1"/>
    </source>
</evidence>
<keyword evidence="4" id="KW-1185">Reference proteome</keyword>
<dbReference type="eggNOG" id="ENOG502RF2C">
    <property type="taxonomic scope" value="Eukaryota"/>
</dbReference>
<keyword evidence="1" id="KW-0175">Coiled coil</keyword>
<proteinExistence type="predicted"/>
<evidence type="ECO:0000256" key="1">
    <source>
        <dbReference type="SAM" id="Coils"/>
    </source>
</evidence>
<reference evidence="4" key="1">
    <citation type="journal article" date="2015" name="Nat. Plants">
        <title>Genome expansion of Arabis alpina linked with retrotransposition and reduced symmetric DNA methylation.</title>
        <authorList>
            <person name="Willing E.M."/>
            <person name="Rawat V."/>
            <person name="Mandakova T."/>
            <person name="Maumus F."/>
            <person name="James G.V."/>
            <person name="Nordstroem K.J."/>
            <person name="Becker C."/>
            <person name="Warthmann N."/>
            <person name="Chica C."/>
            <person name="Szarzynska B."/>
            <person name="Zytnicki M."/>
            <person name="Albani M.C."/>
            <person name="Kiefer C."/>
            <person name="Bergonzi S."/>
            <person name="Castaings L."/>
            <person name="Mateos J.L."/>
            <person name="Berns M.C."/>
            <person name="Bujdoso N."/>
            <person name="Piofczyk T."/>
            <person name="de Lorenzo L."/>
            <person name="Barrero-Sicilia C."/>
            <person name="Mateos I."/>
            <person name="Piednoel M."/>
            <person name="Hagmann J."/>
            <person name="Chen-Min-Tao R."/>
            <person name="Iglesias-Fernandez R."/>
            <person name="Schuster S.C."/>
            <person name="Alonso-Blanco C."/>
            <person name="Roudier F."/>
            <person name="Carbonero P."/>
            <person name="Paz-Ares J."/>
            <person name="Davis S.J."/>
            <person name="Pecinka A."/>
            <person name="Quesneville H."/>
            <person name="Colot V."/>
            <person name="Lysak M.A."/>
            <person name="Weigel D."/>
            <person name="Coupland G."/>
            <person name="Schneeberger K."/>
        </authorList>
    </citation>
    <scope>NUCLEOTIDE SEQUENCE [LARGE SCALE GENOMIC DNA]</scope>
    <source>
        <strain evidence="4">cv. Pajares</strain>
    </source>
</reference>
<feature type="compositionally biased region" description="Basic and acidic residues" evidence="2">
    <location>
        <begin position="218"/>
        <end position="252"/>
    </location>
</feature>
<dbReference type="Gramene" id="KFK29344">
    <property type="protein sequence ID" value="KFK29344"/>
    <property type="gene ID" value="AALP_AA7G121600"/>
</dbReference>
<feature type="region of interest" description="Disordered" evidence="2">
    <location>
        <begin position="200"/>
        <end position="268"/>
    </location>
</feature>
<dbReference type="AlphaFoldDB" id="A0A087GHJ2"/>